<evidence type="ECO:0000313" key="4">
    <source>
        <dbReference type="EMBL" id="KAL0464493.1"/>
    </source>
</evidence>
<gene>
    <name evidence="4" type="ORF">Slati_0336900</name>
</gene>
<evidence type="ECO:0000256" key="2">
    <source>
        <dbReference type="SAM" id="SignalP"/>
    </source>
</evidence>
<dbReference type="GO" id="GO:0016413">
    <property type="term" value="F:O-acetyltransferase activity"/>
    <property type="evidence" value="ECO:0007669"/>
    <property type="project" value="InterPro"/>
</dbReference>
<proteinExistence type="inferred from homology"/>
<reference evidence="4" key="2">
    <citation type="journal article" date="2024" name="Plant">
        <title>Genomic evolution and insights into agronomic trait innovations of Sesamum species.</title>
        <authorList>
            <person name="Miao H."/>
            <person name="Wang L."/>
            <person name="Qu L."/>
            <person name="Liu H."/>
            <person name="Sun Y."/>
            <person name="Le M."/>
            <person name="Wang Q."/>
            <person name="Wei S."/>
            <person name="Zheng Y."/>
            <person name="Lin W."/>
            <person name="Duan Y."/>
            <person name="Cao H."/>
            <person name="Xiong S."/>
            <person name="Wang X."/>
            <person name="Wei L."/>
            <person name="Li C."/>
            <person name="Ma Q."/>
            <person name="Ju M."/>
            <person name="Zhao R."/>
            <person name="Li G."/>
            <person name="Mu C."/>
            <person name="Tian Q."/>
            <person name="Mei H."/>
            <person name="Zhang T."/>
            <person name="Gao T."/>
            <person name="Zhang H."/>
        </authorList>
    </citation>
    <scope>NUCLEOTIDE SEQUENCE</scope>
    <source>
        <strain evidence="4">KEN1</strain>
    </source>
</reference>
<keyword evidence="2" id="KW-0732">Signal</keyword>
<dbReference type="GO" id="GO:0016020">
    <property type="term" value="C:membrane"/>
    <property type="evidence" value="ECO:0007669"/>
    <property type="project" value="UniProtKB-SubCell"/>
</dbReference>
<organism evidence="4">
    <name type="scientific">Sesamum latifolium</name>
    <dbReference type="NCBI Taxonomy" id="2727402"/>
    <lineage>
        <taxon>Eukaryota</taxon>
        <taxon>Viridiplantae</taxon>
        <taxon>Streptophyta</taxon>
        <taxon>Embryophyta</taxon>
        <taxon>Tracheophyta</taxon>
        <taxon>Spermatophyta</taxon>
        <taxon>Magnoliopsida</taxon>
        <taxon>eudicotyledons</taxon>
        <taxon>Gunneridae</taxon>
        <taxon>Pentapetalae</taxon>
        <taxon>asterids</taxon>
        <taxon>lamiids</taxon>
        <taxon>Lamiales</taxon>
        <taxon>Pedaliaceae</taxon>
        <taxon>Sesamum</taxon>
    </lineage>
</organism>
<dbReference type="InterPro" id="IPR026057">
    <property type="entry name" value="TBL_C"/>
</dbReference>
<comment type="similarity">
    <text evidence="1">Belongs to the PC-esterase family. TBL subfamily.</text>
</comment>
<evidence type="ECO:0000259" key="3">
    <source>
        <dbReference type="Pfam" id="PF13839"/>
    </source>
</evidence>
<dbReference type="GO" id="GO:0005794">
    <property type="term" value="C:Golgi apparatus"/>
    <property type="evidence" value="ECO:0007669"/>
    <property type="project" value="TreeGrafter"/>
</dbReference>
<reference evidence="4" key="1">
    <citation type="submission" date="2020-06" db="EMBL/GenBank/DDBJ databases">
        <authorList>
            <person name="Li T."/>
            <person name="Hu X."/>
            <person name="Zhang T."/>
            <person name="Song X."/>
            <person name="Zhang H."/>
            <person name="Dai N."/>
            <person name="Sheng W."/>
            <person name="Hou X."/>
            <person name="Wei L."/>
        </authorList>
    </citation>
    <scope>NUCLEOTIDE SEQUENCE</scope>
    <source>
        <strain evidence="4">KEN1</strain>
        <tissue evidence="4">Leaf</tissue>
    </source>
</reference>
<sequence>MMMMMMMKKGVVVFVGAALYVVLVCSRINGERCNVYEGEWVYDDHSYPLFNSTTCPFIRKEFDCIKFDGVKLMRKLKGKKIMFVGDSVSLNQWQSLICLLYTASYGSNLTHHTNDLISTLTFQDYGVSVTYFNSHYLVDIEMEEFGRVLKLNSLKSGEIWKGADVLVFNTWLWWHRRGIKQPWDYIEDEGIMVEDMDRTVAFTKALMRWAKWVESDVDPYKTKVFFRGVSPAHYRGEEWNEPGVRNCSNETRPMTGSSYPGGEPLASRIVKDVLSSNATSVHLLDITTLSQLRKDGHPGTHNGFKGMDCTHWCVAGVPDTWNHLLYTQLLQQDQTGDGPDASNYFSSDYL</sequence>
<accession>A0AAW2YFC9</accession>
<evidence type="ECO:0000256" key="1">
    <source>
        <dbReference type="ARBA" id="ARBA00007727"/>
    </source>
</evidence>
<feature type="domain" description="Trichome birefringence-like C-terminal" evidence="3">
    <location>
        <begin position="66"/>
        <end position="327"/>
    </location>
</feature>
<protein>
    <submittedName>
        <fullName evidence="4">Protein trichome birefringence-like 38</fullName>
    </submittedName>
</protein>
<dbReference type="EMBL" id="JACGWN010000001">
    <property type="protein sequence ID" value="KAL0464493.1"/>
    <property type="molecule type" value="Genomic_DNA"/>
</dbReference>
<comment type="caution">
    <text evidence="4">The sequence shown here is derived from an EMBL/GenBank/DDBJ whole genome shotgun (WGS) entry which is preliminary data.</text>
</comment>
<dbReference type="Pfam" id="PF13839">
    <property type="entry name" value="PC-Esterase"/>
    <property type="match status" value="1"/>
</dbReference>
<dbReference type="AlphaFoldDB" id="A0AAW2YFC9"/>
<dbReference type="PANTHER" id="PTHR32285">
    <property type="entry name" value="PROTEIN TRICHOME BIREFRINGENCE-LIKE 9-RELATED"/>
    <property type="match status" value="1"/>
</dbReference>
<dbReference type="InterPro" id="IPR029962">
    <property type="entry name" value="TBL"/>
</dbReference>
<name>A0AAW2YFC9_9LAMI</name>
<feature type="signal peptide" evidence="2">
    <location>
        <begin position="1"/>
        <end position="30"/>
    </location>
</feature>
<dbReference type="PANTHER" id="PTHR32285:SF36">
    <property type="entry name" value="PROTEIN TRICHOME BIREFRINGENCE-LIKE 38"/>
    <property type="match status" value="1"/>
</dbReference>
<feature type="chain" id="PRO_5043777853" evidence="2">
    <location>
        <begin position="31"/>
        <end position="350"/>
    </location>
</feature>